<feature type="domain" description="ABC transporter" evidence="9">
    <location>
        <begin position="7"/>
        <end position="232"/>
    </location>
</feature>
<dbReference type="Pfam" id="PF00005">
    <property type="entry name" value="ABC_tran"/>
    <property type="match status" value="1"/>
</dbReference>
<organism evidence="10 11">
    <name type="scientific">Allocatelliglobosispora scoriae</name>
    <dbReference type="NCBI Taxonomy" id="643052"/>
    <lineage>
        <taxon>Bacteria</taxon>
        <taxon>Bacillati</taxon>
        <taxon>Actinomycetota</taxon>
        <taxon>Actinomycetes</taxon>
        <taxon>Micromonosporales</taxon>
        <taxon>Micromonosporaceae</taxon>
        <taxon>Allocatelliglobosispora</taxon>
    </lineage>
</organism>
<name>A0A841BV30_9ACTN</name>
<evidence type="ECO:0000256" key="8">
    <source>
        <dbReference type="ARBA" id="ARBA00023251"/>
    </source>
</evidence>
<dbReference type="PANTHER" id="PTHR42711:SF17">
    <property type="entry name" value="ABC TRANSPORTER ATP-BINDING PROTEIN"/>
    <property type="match status" value="1"/>
</dbReference>
<dbReference type="RefSeq" id="WP_184841378.1">
    <property type="nucleotide sequence ID" value="NZ_JACHMN010000003.1"/>
</dbReference>
<evidence type="ECO:0000313" key="10">
    <source>
        <dbReference type="EMBL" id="MBB5872054.1"/>
    </source>
</evidence>
<keyword evidence="8" id="KW-0046">Antibiotic resistance</keyword>
<dbReference type="PROSITE" id="PS00211">
    <property type="entry name" value="ABC_TRANSPORTER_1"/>
    <property type="match status" value="1"/>
</dbReference>
<comment type="caution">
    <text evidence="10">The sequence shown here is derived from an EMBL/GenBank/DDBJ whole genome shotgun (WGS) entry which is preliminary data.</text>
</comment>
<dbReference type="AlphaFoldDB" id="A0A841BV30"/>
<evidence type="ECO:0000256" key="6">
    <source>
        <dbReference type="ARBA" id="ARBA00022967"/>
    </source>
</evidence>
<dbReference type="InterPro" id="IPR050763">
    <property type="entry name" value="ABC_transporter_ATP-binding"/>
</dbReference>
<evidence type="ECO:0000256" key="3">
    <source>
        <dbReference type="ARBA" id="ARBA00022475"/>
    </source>
</evidence>
<keyword evidence="4" id="KW-0547">Nucleotide-binding</keyword>
<dbReference type="Gene3D" id="3.40.50.300">
    <property type="entry name" value="P-loop containing nucleotide triphosphate hydrolases"/>
    <property type="match status" value="1"/>
</dbReference>
<keyword evidence="11" id="KW-1185">Reference proteome</keyword>
<evidence type="ECO:0000256" key="7">
    <source>
        <dbReference type="ARBA" id="ARBA00023136"/>
    </source>
</evidence>
<dbReference type="GO" id="GO:0016887">
    <property type="term" value="F:ATP hydrolysis activity"/>
    <property type="evidence" value="ECO:0007669"/>
    <property type="project" value="InterPro"/>
</dbReference>
<dbReference type="PROSITE" id="PS50893">
    <property type="entry name" value="ABC_TRANSPORTER_2"/>
    <property type="match status" value="1"/>
</dbReference>
<keyword evidence="5 10" id="KW-0067">ATP-binding</keyword>
<dbReference type="InterPro" id="IPR003593">
    <property type="entry name" value="AAA+_ATPase"/>
</dbReference>
<gene>
    <name evidence="10" type="ORF">F4553_005488</name>
</gene>
<keyword evidence="2" id="KW-0813">Transport</keyword>
<dbReference type="CDD" id="cd03230">
    <property type="entry name" value="ABC_DR_subfamily_A"/>
    <property type="match status" value="1"/>
</dbReference>
<evidence type="ECO:0000256" key="5">
    <source>
        <dbReference type="ARBA" id="ARBA00022840"/>
    </source>
</evidence>
<dbReference type="PANTHER" id="PTHR42711">
    <property type="entry name" value="ABC TRANSPORTER ATP-BINDING PROTEIN"/>
    <property type="match status" value="1"/>
</dbReference>
<evidence type="ECO:0000256" key="4">
    <source>
        <dbReference type="ARBA" id="ARBA00022741"/>
    </source>
</evidence>
<evidence type="ECO:0000313" key="11">
    <source>
        <dbReference type="Proteomes" id="UP000587527"/>
    </source>
</evidence>
<dbReference type="GO" id="GO:0046677">
    <property type="term" value="P:response to antibiotic"/>
    <property type="evidence" value="ECO:0007669"/>
    <property type="project" value="UniProtKB-KW"/>
</dbReference>
<keyword evidence="6" id="KW-1278">Translocase</keyword>
<dbReference type="InterPro" id="IPR017871">
    <property type="entry name" value="ABC_transporter-like_CS"/>
</dbReference>
<comment type="subcellular location">
    <subcellularLocation>
        <location evidence="1">Cell membrane</location>
        <topology evidence="1">Peripheral membrane protein</topology>
    </subcellularLocation>
</comment>
<dbReference type="Proteomes" id="UP000587527">
    <property type="component" value="Unassembled WGS sequence"/>
</dbReference>
<dbReference type="EMBL" id="JACHMN010000003">
    <property type="protein sequence ID" value="MBB5872054.1"/>
    <property type="molecule type" value="Genomic_DNA"/>
</dbReference>
<evidence type="ECO:0000256" key="2">
    <source>
        <dbReference type="ARBA" id="ARBA00022448"/>
    </source>
</evidence>
<keyword evidence="7" id="KW-0472">Membrane</keyword>
<sequence length="285" mass="30752">MSDDLAISVVGLRKTYDDKAAVDGVDLSIHRGECFALLGPNGAGKSTTVEILEGYRKRDAGEVSVLGVDPSKAGMEWRQRVGIVLQTTGEFDDLTVGEVVSHFSTFYTKGADPGEVIERVGLTEKTNWRTHKLSGGQKRRLDVALGIVGNPELLFLDEPTTGFDPQARREFWDLIRDLSAIGTTILLTTHYLDEAEALASRVGVIANGKMIEVGTPSELGGRNFATAKVSWRNAQGETRTTETDTPTAVVASLSASDFGGGEVPELTIHRPTLEDIYLTMIGANQ</sequence>
<keyword evidence="3" id="KW-1003">Cell membrane</keyword>
<dbReference type="InterPro" id="IPR027417">
    <property type="entry name" value="P-loop_NTPase"/>
</dbReference>
<evidence type="ECO:0000259" key="9">
    <source>
        <dbReference type="PROSITE" id="PS50893"/>
    </source>
</evidence>
<reference evidence="10 11" key="1">
    <citation type="submission" date="2020-08" db="EMBL/GenBank/DDBJ databases">
        <title>Sequencing the genomes of 1000 actinobacteria strains.</title>
        <authorList>
            <person name="Klenk H.-P."/>
        </authorList>
    </citation>
    <scope>NUCLEOTIDE SEQUENCE [LARGE SCALE GENOMIC DNA]</scope>
    <source>
        <strain evidence="10 11">DSM 45362</strain>
    </source>
</reference>
<dbReference type="GO" id="GO:0005524">
    <property type="term" value="F:ATP binding"/>
    <property type="evidence" value="ECO:0007669"/>
    <property type="project" value="UniProtKB-KW"/>
</dbReference>
<protein>
    <submittedName>
        <fullName evidence="10">ABC-2 type transport system ATP-binding protein</fullName>
    </submittedName>
</protein>
<dbReference type="SUPFAM" id="SSF52540">
    <property type="entry name" value="P-loop containing nucleoside triphosphate hydrolases"/>
    <property type="match status" value="1"/>
</dbReference>
<dbReference type="InterPro" id="IPR003439">
    <property type="entry name" value="ABC_transporter-like_ATP-bd"/>
</dbReference>
<dbReference type="SMART" id="SM00382">
    <property type="entry name" value="AAA"/>
    <property type="match status" value="1"/>
</dbReference>
<evidence type="ECO:0000256" key="1">
    <source>
        <dbReference type="ARBA" id="ARBA00004202"/>
    </source>
</evidence>
<accession>A0A841BV30</accession>
<dbReference type="FunFam" id="3.40.50.300:FF:000589">
    <property type="entry name" value="ABC transporter, ATP-binding subunit"/>
    <property type="match status" value="1"/>
</dbReference>
<dbReference type="GO" id="GO:0005886">
    <property type="term" value="C:plasma membrane"/>
    <property type="evidence" value="ECO:0007669"/>
    <property type="project" value="UniProtKB-SubCell"/>
</dbReference>
<proteinExistence type="predicted"/>